<sequence>MEEDDKKPLFQFFKSKKDSETEQNLVVNEEKQDKSISSKIGTFISTFTSSKPSSHKTTKSKSKEPEQSYQPAYPREYDLLTSGQFQSESAVPKDTRYMNEGTTETTDTMGSVSSFSTTLEFNRNTVLPEEMAENQEFFMGRNTKTPERYMTIRNQIIDMWNETKPNYLSKTQVRLKMKDCGDVNAIGRIHNFLEKAGWINSGPVVGKYIRSKNRIQKKSSNTNTFHHSEGIRSSSTSVINENEQCGSLKFSEEMVSFDESHIIMENSLLLIMDLHSRLINHSFGLLLGQQMTPLLYIFDGIFPLNVGIAQLPPLEKVIGIYHSNNDVLPTEFSTYYPYWRFEIIYMSHNNSFHFFNRTKGGLEVKTIEIIKKETAKIDLERSPYVSLIMNSYILSHLNGE</sequence>
<accession>A0A175K0H1</accession>
<protein>
    <submittedName>
        <fullName evidence="3">Swirm domain protein</fullName>
    </submittedName>
</protein>
<reference evidence="3 4" key="1">
    <citation type="submission" date="2016-05" db="EMBL/GenBank/DDBJ databases">
        <title>First whole genome sequencing of Entamoeba histolytica HM1:IMSS-clone-6.</title>
        <authorList>
            <person name="Mukherjee Avik.K."/>
            <person name="Izumyama S."/>
            <person name="Nakada-Tsukui K."/>
            <person name="Nozaki T."/>
        </authorList>
    </citation>
    <scope>NUCLEOTIDE SEQUENCE [LARGE SCALE GENOMIC DNA]</scope>
    <source>
        <strain evidence="3 4">HM1:IMSS clone 6</strain>
    </source>
</reference>
<gene>
    <name evidence="3" type="ORF">CL6EHI_042700</name>
</gene>
<evidence type="ECO:0000313" key="4">
    <source>
        <dbReference type="Proteomes" id="UP000078387"/>
    </source>
</evidence>
<dbReference type="EMBL" id="BDEQ01000001">
    <property type="protein sequence ID" value="GAT99126.1"/>
    <property type="molecule type" value="Genomic_DNA"/>
</dbReference>
<dbReference type="Gene3D" id="1.10.10.10">
    <property type="entry name" value="Winged helix-like DNA-binding domain superfamily/Winged helix DNA-binding domain"/>
    <property type="match status" value="1"/>
</dbReference>
<dbReference type="Proteomes" id="UP000078387">
    <property type="component" value="Unassembled WGS sequence"/>
</dbReference>
<name>A0A175K0H1_ENTHI</name>
<feature type="compositionally biased region" description="Low complexity" evidence="1">
    <location>
        <begin position="42"/>
        <end position="52"/>
    </location>
</feature>
<dbReference type="VEuPathDB" id="AmoebaDB:KM1_262950"/>
<comment type="caution">
    <text evidence="3">The sequence shown here is derived from an EMBL/GenBank/DDBJ whole genome shotgun (WGS) entry which is preliminary data.</text>
</comment>
<feature type="region of interest" description="Disordered" evidence="1">
    <location>
        <begin position="1"/>
        <end position="70"/>
    </location>
</feature>
<dbReference type="PROSITE" id="PS50934">
    <property type="entry name" value="SWIRM"/>
    <property type="match status" value="1"/>
</dbReference>
<dbReference type="AlphaFoldDB" id="A0A175K0H1"/>
<feature type="domain" description="SWIRM" evidence="2">
    <location>
        <begin position="112"/>
        <end position="210"/>
    </location>
</feature>
<dbReference type="VEuPathDB" id="AmoebaDB:EHI7A_164900"/>
<evidence type="ECO:0000259" key="2">
    <source>
        <dbReference type="PROSITE" id="PS50934"/>
    </source>
</evidence>
<dbReference type="VEuPathDB" id="AmoebaDB:EHI5A_205980"/>
<dbReference type="Pfam" id="PF04433">
    <property type="entry name" value="SWIRM"/>
    <property type="match status" value="1"/>
</dbReference>
<evidence type="ECO:0000313" key="3">
    <source>
        <dbReference type="EMBL" id="GAT99126.1"/>
    </source>
</evidence>
<dbReference type="InterPro" id="IPR007526">
    <property type="entry name" value="SWIRM"/>
</dbReference>
<proteinExistence type="predicted"/>
<organism evidence="3 4">
    <name type="scientific">Entamoeba histolytica</name>
    <dbReference type="NCBI Taxonomy" id="5759"/>
    <lineage>
        <taxon>Eukaryota</taxon>
        <taxon>Amoebozoa</taxon>
        <taxon>Evosea</taxon>
        <taxon>Archamoebae</taxon>
        <taxon>Mastigamoebida</taxon>
        <taxon>Entamoebidae</taxon>
        <taxon>Entamoeba</taxon>
    </lineage>
</organism>
<dbReference type="SUPFAM" id="SSF46689">
    <property type="entry name" value="Homeodomain-like"/>
    <property type="match status" value="1"/>
</dbReference>
<evidence type="ECO:0000256" key="1">
    <source>
        <dbReference type="SAM" id="MobiDB-lite"/>
    </source>
</evidence>
<dbReference type="VEuPathDB" id="AmoebaDB:EHI_042700"/>
<dbReference type="InterPro" id="IPR036388">
    <property type="entry name" value="WH-like_DNA-bd_sf"/>
</dbReference>
<dbReference type="InterPro" id="IPR009057">
    <property type="entry name" value="Homeodomain-like_sf"/>
</dbReference>
<dbReference type="VEuPathDB" id="AmoebaDB:EHI8A_218050"/>
<dbReference type="eggNOG" id="KOG1279">
    <property type="taxonomic scope" value="Eukaryota"/>
</dbReference>